<feature type="transmembrane region" description="Helical" evidence="3">
    <location>
        <begin position="216"/>
        <end position="242"/>
    </location>
</feature>
<keyword evidence="6" id="KW-1185">Reference proteome</keyword>
<accession>A0ABD3UHU4</accession>
<keyword evidence="3" id="KW-0812">Transmembrane</keyword>
<dbReference type="InterPro" id="IPR006052">
    <property type="entry name" value="TNF_dom"/>
</dbReference>
<dbReference type="AlphaFoldDB" id="A0ABD3UHU4"/>
<keyword evidence="3" id="KW-1133">Transmembrane helix</keyword>
<comment type="similarity">
    <text evidence="1">Belongs to the tumor necrosis factor family.</text>
</comment>
<evidence type="ECO:0000313" key="6">
    <source>
        <dbReference type="Proteomes" id="UP001634394"/>
    </source>
</evidence>
<feature type="compositionally biased region" description="Polar residues" evidence="2">
    <location>
        <begin position="37"/>
        <end position="55"/>
    </location>
</feature>
<dbReference type="Pfam" id="PF00229">
    <property type="entry name" value="TNF"/>
    <property type="match status" value="1"/>
</dbReference>
<name>A0ABD3UHU4_SINWO</name>
<keyword evidence="3" id="KW-0472">Membrane</keyword>
<organism evidence="5 6">
    <name type="scientific">Sinanodonta woodiana</name>
    <name type="common">Chinese pond mussel</name>
    <name type="synonym">Anodonta woodiana</name>
    <dbReference type="NCBI Taxonomy" id="1069815"/>
    <lineage>
        <taxon>Eukaryota</taxon>
        <taxon>Metazoa</taxon>
        <taxon>Spiralia</taxon>
        <taxon>Lophotrochozoa</taxon>
        <taxon>Mollusca</taxon>
        <taxon>Bivalvia</taxon>
        <taxon>Autobranchia</taxon>
        <taxon>Heteroconchia</taxon>
        <taxon>Palaeoheterodonta</taxon>
        <taxon>Unionida</taxon>
        <taxon>Unionoidea</taxon>
        <taxon>Unionidae</taxon>
        <taxon>Unioninae</taxon>
        <taxon>Sinanodonta</taxon>
    </lineage>
</organism>
<dbReference type="Proteomes" id="UP001634394">
    <property type="component" value="Unassembled WGS sequence"/>
</dbReference>
<dbReference type="SUPFAM" id="SSF49842">
    <property type="entry name" value="TNF-like"/>
    <property type="match status" value="1"/>
</dbReference>
<evidence type="ECO:0000256" key="2">
    <source>
        <dbReference type="SAM" id="MobiDB-lite"/>
    </source>
</evidence>
<sequence>MCSKQNTKKDLYNENQDSCSDRCETKRTRQYSIQSQDTEVSCMSQETATTGVSSETDSDISETKLTSGRSVSFCLANDNEEMVDGSCNESVSRDDQMNNGSHNAHKTIKYETMEYTNEEKGHERVSRNNIYHPINISRKCSQNSCNEENCRQPLLQRQSTFSRGNINEHLNDSELGGFDYSHVQGNFTNSVHPCACKLHYSQCEKLCSSVKLLKRIVFVLCVFNIILLVALILVPTFTVIYIQANRDSNSGTGQLPSSSEQQKAEPSCLTCESVKKKFPNFIKTQTLIDSIGYDDGKCCFSDPGKFMVILNQVSEEAIERAKGSVSSSGPWISNGSAPTPAVHLKSQRNGLINVSIEFIQKGIDSTHFVGWQSASQRDVQGLWGEVNKDGASIKVRSSGMYFVYTMIQHKNAINSSLSDNMTTASYSNPRFLPKVTLYVCQHARDGAKHIFRISHMYYNTEYRVQQNTYFGRIIHLKENDNIYLGISGYDFIHQESESHYIGFYKI</sequence>
<protein>
    <recommendedName>
        <fullName evidence="4">THD domain-containing protein</fullName>
    </recommendedName>
</protein>
<proteinExistence type="inferred from homology"/>
<evidence type="ECO:0000256" key="3">
    <source>
        <dbReference type="SAM" id="Phobius"/>
    </source>
</evidence>
<evidence type="ECO:0000256" key="1">
    <source>
        <dbReference type="ARBA" id="ARBA00008670"/>
    </source>
</evidence>
<dbReference type="EMBL" id="JBJQND010000016">
    <property type="protein sequence ID" value="KAL3847885.1"/>
    <property type="molecule type" value="Genomic_DNA"/>
</dbReference>
<comment type="caution">
    <text evidence="5">The sequence shown here is derived from an EMBL/GenBank/DDBJ whole genome shotgun (WGS) entry which is preliminary data.</text>
</comment>
<gene>
    <name evidence="5" type="ORF">ACJMK2_018776</name>
</gene>
<reference evidence="5 6" key="1">
    <citation type="submission" date="2024-11" db="EMBL/GenBank/DDBJ databases">
        <title>Chromosome-level genome assembly of the freshwater bivalve Anodonta woodiana.</title>
        <authorList>
            <person name="Chen X."/>
        </authorList>
    </citation>
    <scope>NUCLEOTIDE SEQUENCE [LARGE SCALE GENOMIC DNA]</scope>
    <source>
        <strain evidence="5">MN2024</strain>
        <tissue evidence="5">Gills</tissue>
    </source>
</reference>
<feature type="domain" description="THD" evidence="4">
    <location>
        <begin position="389"/>
        <end position="505"/>
    </location>
</feature>
<evidence type="ECO:0000313" key="5">
    <source>
        <dbReference type="EMBL" id="KAL3847885.1"/>
    </source>
</evidence>
<dbReference type="Gene3D" id="2.60.120.40">
    <property type="match status" value="1"/>
</dbReference>
<feature type="region of interest" description="Disordered" evidence="2">
    <location>
        <begin position="37"/>
        <end position="62"/>
    </location>
</feature>
<evidence type="ECO:0000259" key="4">
    <source>
        <dbReference type="Pfam" id="PF00229"/>
    </source>
</evidence>
<dbReference type="InterPro" id="IPR008983">
    <property type="entry name" value="Tumour_necrosis_fac-like_dom"/>
</dbReference>